<evidence type="ECO:0000256" key="7">
    <source>
        <dbReference type="ARBA" id="ARBA00022679"/>
    </source>
</evidence>
<dbReference type="CDD" id="cd00082">
    <property type="entry name" value="HisKA"/>
    <property type="match status" value="1"/>
</dbReference>
<dbReference type="InterPro" id="IPR005467">
    <property type="entry name" value="His_kinase_dom"/>
</dbReference>
<dbReference type="CDD" id="cd00088">
    <property type="entry name" value="HPT"/>
    <property type="match status" value="1"/>
</dbReference>
<evidence type="ECO:0000313" key="25">
    <source>
        <dbReference type="EMBL" id="UWZ51383.1"/>
    </source>
</evidence>
<dbReference type="InterPro" id="IPR036890">
    <property type="entry name" value="HATPase_C_sf"/>
</dbReference>
<dbReference type="Gene3D" id="6.10.340.10">
    <property type="match status" value="1"/>
</dbReference>
<keyword evidence="10" id="KW-0418">Kinase</keyword>
<dbReference type="Gene3D" id="3.30.565.10">
    <property type="entry name" value="Histidine kinase-like ATPase, C-terminal domain"/>
    <property type="match status" value="1"/>
</dbReference>
<dbReference type="InterPro" id="IPR003660">
    <property type="entry name" value="HAMP_dom"/>
</dbReference>
<name>A0A9Q9MA30_9ACTN</name>
<keyword evidence="7" id="KW-0808">Transferase</keyword>
<dbReference type="Gene3D" id="1.10.287.130">
    <property type="match status" value="1"/>
</dbReference>
<dbReference type="EC" id="2.7.13.3" evidence="4"/>
<feature type="modified residue" description="4-aspartylphosphate" evidence="19">
    <location>
        <position position="572"/>
    </location>
</feature>
<organism evidence="25 26">
    <name type="scientific">Dactylosporangium aurantiacum</name>
    <dbReference type="NCBI Taxonomy" id="35754"/>
    <lineage>
        <taxon>Bacteria</taxon>
        <taxon>Bacillati</taxon>
        <taxon>Actinomycetota</taxon>
        <taxon>Actinomycetes</taxon>
        <taxon>Micromonosporales</taxon>
        <taxon>Micromonosporaceae</taxon>
        <taxon>Dactylosporangium</taxon>
    </lineage>
</organism>
<evidence type="ECO:0000256" key="12">
    <source>
        <dbReference type="ARBA" id="ARBA00022989"/>
    </source>
</evidence>
<evidence type="ECO:0000313" key="26">
    <source>
        <dbReference type="Proteomes" id="UP001058003"/>
    </source>
</evidence>
<dbReference type="Gene3D" id="3.40.50.2300">
    <property type="match status" value="2"/>
</dbReference>
<dbReference type="Pfam" id="PF02518">
    <property type="entry name" value="HATPase_c"/>
    <property type="match status" value="1"/>
</dbReference>
<dbReference type="PROSITE" id="PS50109">
    <property type="entry name" value="HIS_KIN"/>
    <property type="match status" value="1"/>
</dbReference>
<dbReference type="CDD" id="cd00156">
    <property type="entry name" value="REC"/>
    <property type="match status" value="1"/>
</dbReference>
<feature type="domain" description="HPt" evidence="24">
    <location>
        <begin position="813"/>
        <end position="910"/>
    </location>
</feature>
<protein>
    <recommendedName>
        <fullName evidence="17">Circadian input-output histidine kinase CikA</fullName>
        <ecNumber evidence="4">2.7.13.3</ecNumber>
    </recommendedName>
    <alternativeName>
        <fullName evidence="16">Sensory/regulatory protein RpfC</fullName>
    </alternativeName>
</protein>
<keyword evidence="14 20" id="KW-0472">Membrane</keyword>
<dbReference type="SMART" id="SM00448">
    <property type="entry name" value="REC"/>
    <property type="match status" value="2"/>
</dbReference>
<dbReference type="GO" id="GO:0005886">
    <property type="term" value="C:plasma membrane"/>
    <property type="evidence" value="ECO:0007669"/>
    <property type="project" value="UniProtKB-SubCell"/>
</dbReference>
<dbReference type="CDD" id="cd19410">
    <property type="entry name" value="HK9-like_sensor"/>
    <property type="match status" value="1"/>
</dbReference>
<gene>
    <name evidence="25" type="ORF">Daura_32110</name>
</gene>
<dbReference type="FunFam" id="1.10.287.130:FF:000002">
    <property type="entry name" value="Two-component osmosensing histidine kinase"/>
    <property type="match status" value="1"/>
</dbReference>
<proteinExistence type="inferred from homology"/>
<keyword evidence="5" id="KW-1003">Cell membrane</keyword>
<dbReference type="Pfam" id="PF00512">
    <property type="entry name" value="HisKA"/>
    <property type="match status" value="1"/>
</dbReference>
<keyword evidence="6 19" id="KW-0597">Phosphoprotein</keyword>
<dbReference type="SUPFAM" id="SSF55874">
    <property type="entry name" value="ATPase domain of HSP90 chaperone/DNA topoisomerase II/histidine kinase"/>
    <property type="match status" value="1"/>
</dbReference>
<evidence type="ECO:0000256" key="9">
    <source>
        <dbReference type="ARBA" id="ARBA00022741"/>
    </source>
</evidence>
<evidence type="ECO:0000256" key="11">
    <source>
        <dbReference type="ARBA" id="ARBA00022840"/>
    </source>
</evidence>
<dbReference type="EMBL" id="CP073767">
    <property type="protein sequence ID" value="UWZ51383.1"/>
    <property type="molecule type" value="Genomic_DNA"/>
</dbReference>
<comment type="catalytic activity">
    <reaction evidence="1">
        <text>ATP + protein L-histidine = ADP + protein N-phospho-L-histidine.</text>
        <dbReference type="EC" id="2.7.13.3"/>
    </reaction>
</comment>
<feature type="domain" description="Response regulatory" evidence="22">
    <location>
        <begin position="522"/>
        <end position="637"/>
    </location>
</feature>
<evidence type="ECO:0000259" key="21">
    <source>
        <dbReference type="PROSITE" id="PS50109"/>
    </source>
</evidence>
<dbReference type="PANTHER" id="PTHR45339">
    <property type="entry name" value="HYBRID SIGNAL TRANSDUCTION HISTIDINE KINASE J"/>
    <property type="match status" value="1"/>
</dbReference>
<feature type="transmembrane region" description="Helical" evidence="20">
    <location>
        <begin position="194"/>
        <end position="213"/>
    </location>
</feature>
<sequence length="911" mass="95986">MDESAPRGPRGWTVARLLAAGYVLAIGGLLLVGAAAYLRIGVLLADRAVVEQSHAVGDDIRLLRTQLEDAERGQRGYVITGDEVYLRPYTAAVGDVARTMRRLRTAAAGDPGQRRTVQDLQAPVADKLAELAETIRLRRAEGFEAAQRLVATDRGVRDMTVIEGFLDDLAADQQRVLAARQRDSAAAAAATRGWILGITLGVAVVAAAGAWWATRKVTRPIAAVTAAARRVATGEPSDGAAVRGPAELAEMAAAVNAATRVVLRARDEAMAATQAKSAFLATMSHEIRTPMNAVIGMTGLLLDTELTREQRDLAATVRDSGEALLAIINDILDFSKIEAGQLELEETVFDLRECVDSALALVAVPAAAKGLELVADVGGARPLRGDVTRLRQVLVNLLSNAVKFTDTGEIIVSGEVKDLHGDAAGRVQVRLAVSDTGIGVPAERMDRLFRSFSQVDTSTTRTYGGTGLGLAISRRLARAMGGDITVDSRPGLGSTFTVTAVLHTSATPPAADRAPVDLTGRSALIVDDNTANRRVLQGQLHGWGMTYTAVASAHEALALVEDGQRFDVGVLDMHMPDVNGDELAVRLRARPATEDLPLILLSSVNASGERHLGGRFAAVLTKPARAAALRATLARVLNPLPSGVEDAAPGAAPAPARPLRVLVAEDNQVNQTVATMMLDRLGHRADVVADGAEAVAAVHRARYDAVLMDVQMPVLDGLDATRRIRAELPADRQPHIIALTASALIEDRTACAAAGMDDYLSKPIRPADLAAALHRGTAGAAADGVDPQPVPAVADGIRARVRELTDDDPSPQEIELVDRVLDAFCVKAPETLHRLADAVERADTAGVVSAAHTLTGAAGNVGAATLARLGRDLETRARAADLPAELDALRAELDRVVAAVTAVREELNRRP</sequence>
<keyword evidence="26" id="KW-1185">Reference proteome</keyword>
<dbReference type="InterPro" id="IPR008207">
    <property type="entry name" value="Sig_transdc_His_kin_Hpt_dom"/>
</dbReference>
<evidence type="ECO:0000256" key="15">
    <source>
        <dbReference type="ARBA" id="ARBA00064003"/>
    </source>
</evidence>
<feature type="domain" description="Response regulatory" evidence="22">
    <location>
        <begin position="660"/>
        <end position="777"/>
    </location>
</feature>
<dbReference type="SMART" id="SM00388">
    <property type="entry name" value="HisKA"/>
    <property type="match status" value="1"/>
</dbReference>
<feature type="modified residue" description="Phosphohistidine" evidence="18">
    <location>
        <position position="852"/>
    </location>
</feature>
<evidence type="ECO:0000259" key="23">
    <source>
        <dbReference type="PROSITE" id="PS50885"/>
    </source>
</evidence>
<keyword evidence="12 20" id="KW-1133">Transmembrane helix</keyword>
<dbReference type="FunFam" id="3.30.565.10:FF:000010">
    <property type="entry name" value="Sensor histidine kinase RcsC"/>
    <property type="match status" value="1"/>
</dbReference>
<keyword evidence="13" id="KW-0902">Two-component regulatory system</keyword>
<dbReference type="RefSeq" id="WP_052388025.1">
    <property type="nucleotide sequence ID" value="NZ_CP073767.1"/>
</dbReference>
<dbReference type="SMART" id="SM00304">
    <property type="entry name" value="HAMP"/>
    <property type="match status" value="2"/>
</dbReference>
<dbReference type="AlphaFoldDB" id="A0A9Q9MA30"/>
<evidence type="ECO:0000256" key="18">
    <source>
        <dbReference type="PROSITE-ProRule" id="PRU00110"/>
    </source>
</evidence>
<evidence type="ECO:0000256" key="3">
    <source>
        <dbReference type="ARBA" id="ARBA00006402"/>
    </source>
</evidence>
<comment type="subunit">
    <text evidence="15">At low DSF concentrations, interacts with RpfF.</text>
</comment>
<dbReference type="InterPro" id="IPR003661">
    <property type="entry name" value="HisK_dim/P_dom"/>
</dbReference>
<evidence type="ECO:0000256" key="2">
    <source>
        <dbReference type="ARBA" id="ARBA00004651"/>
    </source>
</evidence>
<dbReference type="CDD" id="cd16922">
    <property type="entry name" value="HATPase_EvgS-ArcB-TorS-like"/>
    <property type="match status" value="1"/>
</dbReference>
<feature type="domain" description="HAMP" evidence="23">
    <location>
        <begin position="215"/>
        <end position="267"/>
    </location>
</feature>
<dbReference type="KEGG" id="daur:Daura_32110"/>
<dbReference type="InterPro" id="IPR001789">
    <property type="entry name" value="Sig_transdc_resp-reg_receiver"/>
</dbReference>
<dbReference type="PRINTS" id="PR00344">
    <property type="entry name" value="BCTRLSENSOR"/>
</dbReference>
<dbReference type="PROSITE" id="PS50885">
    <property type="entry name" value="HAMP"/>
    <property type="match status" value="1"/>
</dbReference>
<dbReference type="PROSITE" id="PS50894">
    <property type="entry name" value="HPT"/>
    <property type="match status" value="1"/>
</dbReference>
<evidence type="ECO:0000256" key="13">
    <source>
        <dbReference type="ARBA" id="ARBA00023012"/>
    </source>
</evidence>
<dbReference type="Gene3D" id="1.20.120.160">
    <property type="entry name" value="HPT domain"/>
    <property type="match status" value="1"/>
</dbReference>
<evidence type="ECO:0000256" key="16">
    <source>
        <dbReference type="ARBA" id="ARBA00068150"/>
    </source>
</evidence>
<dbReference type="InterPro" id="IPR036641">
    <property type="entry name" value="HPT_dom_sf"/>
</dbReference>
<dbReference type="SUPFAM" id="SSF52172">
    <property type="entry name" value="CheY-like"/>
    <property type="match status" value="2"/>
</dbReference>
<keyword evidence="8 20" id="KW-0812">Transmembrane</keyword>
<dbReference type="SUPFAM" id="SSF47226">
    <property type="entry name" value="Histidine-containing phosphotransfer domain, HPT domain"/>
    <property type="match status" value="1"/>
</dbReference>
<dbReference type="Proteomes" id="UP001058003">
    <property type="component" value="Chromosome"/>
</dbReference>
<accession>A0A9Q9MA30</accession>
<dbReference type="Pfam" id="PF00072">
    <property type="entry name" value="Response_reg"/>
    <property type="match status" value="2"/>
</dbReference>
<dbReference type="InterPro" id="IPR007891">
    <property type="entry name" value="CHASE3"/>
</dbReference>
<evidence type="ECO:0000259" key="22">
    <source>
        <dbReference type="PROSITE" id="PS50110"/>
    </source>
</evidence>
<keyword evidence="11" id="KW-0067">ATP-binding</keyword>
<dbReference type="SUPFAM" id="SSF47384">
    <property type="entry name" value="Homodimeric domain of signal transducing histidine kinase"/>
    <property type="match status" value="1"/>
</dbReference>
<evidence type="ECO:0000259" key="24">
    <source>
        <dbReference type="PROSITE" id="PS50894"/>
    </source>
</evidence>
<dbReference type="InterPro" id="IPR011006">
    <property type="entry name" value="CheY-like_superfamily"/>
</dbReference>
<dbReference type="SMART" id="SM00387">
    <property type="entry name" value="HATPase_c"/>
    <property type="match status" value="1"/>
</dbReference>
<dbReference type="InterPro" id="IPR004358">
    <property type="entry name" value="Sig_transdc_His_kin-like_C"/>
</dbReference>
<reference evidence="25" key="1">
    <citation type="submission" date="2021-04" db="EMBL/GenBank/DDBJ databases">
        <title>Dactylosporangium aurantiacum NRRL B-8018 full assembly.</title>
        <authorList>
            <person name="Hartkoorn R.C."/>
            <person name="Beaudoing E."/>
            <person name="Hot D."/>
        </authorList>
    </citation>
    <scope>NUCLEOTIDE SEQUENCE</scope>
    <source>
        <strain evidence="25">NRRL B-8018</strain>
    </source>
</reference>
<evidence type="ECO:0000256" key="4">
    <source>
        <dbReference type="ARBA" id="ARBA00012438"/>
    </source>
</evidence>
<dbReference type="Pfam" id="PF05227">
    <property type="entry name" value="CHASE3"/>
    <property type="match status" value="1"/>
</dbReference>
<evidence type="ECO:0000256" key="19">
    <source>
        <dbReference type="PROSITE-ProRule" id="PRU00169"/>
    </source>
</evidence>
<evidence type="ECO:0000256" key="1">
    <source>
        <dbReference type="ARBA" id="ARBA00000085"/>
    </source>
</evidence>
<dbReference type="CDD" id="cd17546">
    <property type="entry name" value="REC_hyHK_CKI1_RcsC-like"/>
    <property type="match status" value="1"/>
</dbReference>
<dbReference type="InterPro" id="IPR003594">
    <property type="entry name" value="HATPase_dom"/>
</dbReference>
<dbReference type="PROSITE" id="PS50110">
    <property type="entry name" value="RESPONSE_REGULATORY"/>
    <property type="match status" value="2"/>
</dbReference>
<feature type="transmembrane region" description="Helical" evidence="20">
    <location>
        <begin position="20"/>
        <end position="38"/>
    </location>
</feature>
<comment type="subcellular location">
    <subcellularLocation>
        <location evidence="2">Cell membrane</location>
        <topology evidence="2">Multi-pass membrane protein</topology>
    </subcellularLocation>
</comment>
<evidence type="ECO:0000256" key="5">
    <source>
        <dbReference type="ARBA" id="ARBA00022475"/>
    </source>
</evidence>
<feature type="modified residue" description="4-aspartylphosphate" evidence="19">
    <location>
        <position position="709"/>
    </location>
</feature>
<dbReference type="PANTHER" id="PTHR45339:SF1">
    <property type="entry name" value="HYBRID SIGNAL TRANSDUCTION HISTIDINE KINASE J"/>
    <property type="match status" value="1"/>
</dbReference>
<dbReference type="GO" id="GO:0000155">
    <property type="term" value="F:phosphorelay sensor kinase activity"/>
    <property type="evidence" value="ECO:0007669"/>
    <property type="project" value="InterPro"/>
</dbReference>
<evidence type="ECO:0000256" key="20">
    <source>
        <dbReference type="SAM" id="Phobius"/>
    </source>
</evidence>
<dbReference type="GO" id="GO:0005524">
    <property type="term" value="F:ATP binding"/>
    <property type="evidence" value="ECO:0007669"/>
    <property type="project" value="UniProtKB-KW"/>
</dbReference>
<feature type="domain" description="Histidine kinase" evidence="21">
    <location>
        <begin position="282"/>
        <end position="504"/>
    </location>
</feature>
<evidence type="ECO:0000256" key="17">
    <source>
        <dbReference type="ARBA" id="ARBA00074306"/>
    </source>
</evidence>
<evidence type="ECO:0000256" key="8">
    <source>
        <dbReference type="ARBA" id="ARBA00022692"/>
    </source>
</evidence>
<comment type="similarity">
    <text evidence="3">In the N-terminal section; belongs to the phytochrome family.</text>
</comment>
<dbReference type="InterPro" id="IPR036097">
    <property type="entry name" value="HisK_dim/P_sf"/>
</dbReference>
<keyword evidence="9" id="KW-0547">Nucleotide-binding</keyword>
<evidence type="ECO:0000256" key="10">
    <source>
        <dbReference type="ARBA" id="ARBA00022777"/>
    </source>
</evidence>
<evidence type="ECO:0000256" key="6">
    <source>
        <dbReference type="ARBA" id="ARBA00022553"/>
    </source>
</evidence>
<dbReference type="Pfam" id="PF01627">
    <property type="entry name" value="Hpt"/>
    <property type="match status" value="1"/>
</dbReference>
<evidence type="ECO:0000256" key="14">
    <source>
        <dbReference type="ARBA" id="ARBA00023136"/>
    </source>
</evidence>